<reference evidence="2" key="1">
    <citation type="submission" date="2021-08" db="EMBL/GenBank/DDBJ databases">
        <title>Chromosome-Level Trichoderma cornu-damae using Hi-C Data.</title>
        <authorList>
            <person name="Kim C.S."/>
        </authorList>
    </citation>
    <scope>NUCLEOTIDE SEQUENCE</scope>
    <source>
        <strain evidence="2">KA19-0412C</strain>
    </source>
</reference>
<evidence type="ECO:0000256" key="1">
    <source>
        <dbReference type="SAM" id="Phobius"/>
    </source>
</evidence>
<gene>
    <name evidence="2" type="ORF">Trco_000131</name>
</gene>
<evidence type="ECO:0000313" key="2">
    <source>
        <dbReference type="EMBL" id="KAH6610111.1"/>
    </source>
</evidence>
<evidence type="ECO:0000313" key="3">
    <source>
        <dbReference type="Proteomes" id="UP000827724"/>
    </source>
</evidence>
<keyword evidence="3" id="KW-1185">Reference proteome</keyword>
<protein>
    <submittedName>
        <fullName evidence="2">Uncharacterized protein</fullName>
    </submittedName>
</protein>
<dbReference type="Proteomes" id="UP000827724">
    <property type="component" value="Unassembled WGS sequence"/>
</dbReference>
<dbReference type="AlphaFoldDB" id="A0A9P8QRT4"/>
<feature type="transmembrane region" description="Helical" evidence="1">
    <location>
        <begin position="45"/>
        <end position="65"/>
    </location>
</feature>
<comment type="caution">
    <text evidence="2">The sequence shown here is derived from an EMBL/GenBank/DDBJ whole genome shotgun (WGS) entry which is preliminary data.</text>
</comment>
<proteinExistence type="predicted"/>
<sequence>MDKVALLTASRLEPIAAIRPQSTVIAGLGRAFALPLQLHHRFRRASLSICLQSYFISYALIAGASSACRLLLFRALVASAFLLRHVFAVSCKATLDVWDSRGVRRVRARLFDEFALFILGYGNAMFLVLFWPGWLILGGACVALWQLTG</sequence>
<keyword evidence="1" id="KW-0472">Membrane</keyword>
<name>A0A9P8QRT4_9HYPO</name>
<organism evidence="2 3">
    <name type="scientific">Trichoderma cornu-damae</name>
    <dbReference type="NCBI Taxonomy" id="654480"/>
    <lineage>
        <taxon>Eukaryota</taxon>
        <taxon>Fungi</taxon>
        <taxon>Dikarya</taxon>
        <taxon>Ascomycota</taxon>
        <taxon>Pezizomycotina</taxon>
        <taxon>Sordariomycetes</taxon>
        <taxon>Hypocreomycetidae</taxon>
        <taxon>Hypocreales</taxon>
        <taxon>Hypocreaceae</taxon>
        <taxon>Trichoderma</taxon>
    </lineage>
</organism>
<dbReference type="EMBL" id="JAIWOZ010000001">
    <property type="protein sequence ID" value="KAH6610111.1"/>
    <property type="molecule type" value="Genomic_DNA"/>
</dbReference>
<keyword evidence="1" id="KW-1133">Transmembrane helix</keyword>
<dbReference type="OrthoDB" id="4844401at2759"/>
<keyword evidence="1" id="KW-0812">Transmembrane</keyword>
<accession>A0A9P8QRT4</accession>
<feature type="transmembrane region" description="Helical" evidence="1">
    <location>
        <begin position="114"/>
        <end position="147"/>
    </location>
</feature>